<dbReference type="InterPro" id="IPR025110">
    <property type="entry name" value="AMP-bd_C"/>
</dbReference>
<dbReference type="Gene3D" id="3.30.300.30">
    <property type="match status" value="1"/>
</dbReference>
<dbReference type="Proteomes" id="UP001152888">
    <property type="component" value="Unassembled WGS sequence"/>
</dbReference>
<dbReference type="InterPro" id="IPR020845">
    <property type="entry name" value="AMP-binding_CS"/>
</dbReference>
<protein>
    <submittedName>
        <fullName evidence="6">Uncharacterized protein</fullName>
    </submittedName>
</protein>
<dbReference type="EMBL" id="CAKOFQ010007567">
    <property type="protein sequence ID" value="CAH2003973.1"/>
    <property type="molecule type" value="Genomic_DNA"/>
</dbReference>
<dbReference type="SUPFAM" id="SSF56801">
    <property type="entry name" value="Acetyl-CoA synthetase-like"/>
    <property type="match status" value="1"/>
</dbReference>
<reference evidence="6" key="1">
    <citation type="submission" date="2022-03" db="EMBL/GenBank/DDBJ databases">
        <authorList>
            <person name="Sayadi A."/>
        </authorList>
    </citation>
    <scope>NUCLEOTIDE SEQUENCE</scope>
</reference>
<accession>A0A9P0LRG8</accession>
<dbReference type="FunFam" id="3.30.300.30:FF:000007">
    <property type="entry name" value="4-coumarate--CoA ligase 2"/>
    <property type="match status" value="1"/>
</dbReference>
<proteinExistence type="inferred from homology"/>
<name>A0A9P0LRG8_ACAOB</name>
<dbReference type="Pfam" id="PF00501">
    <property type="entry name" value="AMP-binding"/>
    <property type="match status" value="1"/>
</dbReference>
<dbReference type="PROSITE" id="PS00455">
    <property type="entry name" value="AMP_BINDING"/>
    <property type="match status" value="1"/>
</dbReference>
<organism evidence="6 7">
    <name type="scientific">Acanthoscelides obtectus</name>
    <name type="common">Bean weevil</name>
    <name type="synonym">Bruchus obtectus</name>
    <dbReference type="NCBI Taxonomy" id="200917"/>
    <lineage>
        <taxon>Eukaryota</taxon>
        <taxon>Metazoa</taxon>
        <taxon>Ecdysozoa</taxon>
        <taxon>Arthropoda</taxon>
        <taxon>Hexapoda</taxon>
        <taxon>Insecta</taxon>
        <taxon>Pterygota</taxon>
        <taxon>Neoptera</taxon>
        <taxon>Endopterygota</taxon>
        <taxon>Coleoptera</taxon>
        <taxon>Polyphaga</taxon>
        <taxon>Cucujiformia</taxon>
        <taxon>Chrysomeloidea</taxon>
        <taxon>Chrysomelidae</taxon>
        <taxon>Bruchinae</taxon>
        <taxon>Bruchini</taxon>
        <taxon>Acanthoscelides</taxon>
    </lineage>
</organism>
<dbReference type="GO" id="GO:0046949">
    <property type="term" value="P:fatty-acyl-CoA biosynthetic process"/>
    <property type="evidence" value="ECO:0007669"/>
    <property type="project" value="TreeGrafter"/>
</dbReference>
<comment type="caution">
    <text evidence="6">The sequence shown here is derived from an EMBL/GenBank/DDBJ whole genome shotgun (WGS) entry which is preliminary data.</text>
</comment>
<evidence type="ECO:0000259" key="4">
    <source>
        <dbReference type="Pfam" id="PF00501"/>
    </source>
</evidence>
<dbReference type="Gene3D" id="3.40.50.12780">
    <property type="entry name" value="N-terminal domain of ligase-like"/>
    <property type="match status" value="1"/>
</dbReference>
<dbReference type="InterPro" id="IPR042099">
    <property type="entry name" value="ANL_N_sf"/>
</dbReference>
<keyword evidence="3" id="KW-0576">Peroxisome</keyword>
<dbReference type="AlphaFoldDB" id="A0A9P0LRG8"/>
<sequence>MGFWRVILSRKPTRVLKQALSGLRELSQAVAHPNILYSDREDVEVPRIPVHQYIYAKIEPFHKYTFTECSVTGRKYTYEEVRVKARNLSKSIVKKLRLQKDDVVAIFLPNIPEYPICCLGIMEAGLAVTTMNPIYTAEEISKQILDSNAKAMITLNQNNLTSTAEAAIKMAKRTLPIIVIKDKECDDLCRSCIDFGELVDTNTDIPDFDHEGLDRMAFLPYSSGTTGLPKGVELTHNNLVSNLCQGAHQDFNKFVSANGNFQEVIPAVLPMFHIYGFMVNLLNVATYGTKVVTIPRFHPELYISVLKQHAITAIYAAPPLVLFMIQHPDVRPEYMKNVKFILSAAAPLGSLDEQHFQEKFGVTISITQGYGLTETSPLVTLFPKKYAEETSQPVTGSIGKLLPNTRAKVISLDDPTGPPLGPNEQGELLLKGPQIMKGYHNKPKETQETMLDGWLRTGDIVRYNEDGFLFVTDRLKELIKVKGFQVAPAELEELIRAFPAVEEAAVIGIPHPNHGEVPRAYVVPKKDTSLVPEELDKFVASKVANYKRLSGGIEVVDAIPKTPSGKILRRQLKVMHQQQGR</sequence>
<evidence type="ECO:0000259" key="5">
    <source>
        <dbReference type="Pfam" id="PF13193"/>
    </source>
</evidence>
<gene>
    <name evidence="6" type="ORF">ACAOBT_LOCUS27736</name>
</gene>
<dbReference type="CDD" id="cd05911">
    <property type="entry name" value="Firefly_Luc_like"/>
    <property type="match status" value="1"/>
</dbReference>
<dbReference type="PANTHER" id="PTHR24096">
    <property type="entry name" value="LONG-CHAIN-FATTY-ACID--COA LIGASE"/>
    <property type="match status" value="1"/>
</dbReference>
<dbReference type="InterPro" id="IPR045851">
    <property type="entry name" value="AMP-bd_C_sf"/>
</dbReference>
<comment type="subcellular location">
    <subcellularLocation>
        <location evidence="1">Peroxisome</location>
    </subcellularLocation>
</comment>
<evidence type="ECO:0000313" key="7">
    <source>
        <dbReference type="Proteomes" id="UP001152888"/>
    </source>
</evidence>
<keyword evidence="7" id="KW-1185">Reference proteome</keyword>
<dbReference type="GO" id="GO:0004467">
    <property type="term" value="F:long-chain fatty acid-CoA ligase activity"/>
    <property type="evidence" value="ECO:0007669"/>
    <property type="project" value="TreeGrafter"/>
</dbReference>
<evidence type="ECO:0000313" key="6">
    <source>
        <dbReference type="EMBL" id="CAH2003973.1"/>
    </source>
</evidence>
<evidence type="ECO:0000256" key="2">
    <source>
        <dbReference type="ARBA" id="ARBA00006432"/>
    </source>
</evidence>
<comment type="similarity">
    <text evidence="2">Belongs to the ATP-dependent AMP-binding enzyme family.</text>
</comment>
<dbReference type="InterPro" id="IPR000873">
    <property type="entry name" value="AMP-dep_synth/lig_dom"/>
</dbReference>
<evidence type="ECO:0000256" key="3">
    <source>
        <dbReference type="ARBA" id="ARBA00023140"/>
    </source>
</evidence>
<evidence type="ECO:0000256" key="1">
    <source>
        <dbReference type="ARBA" id="ARBA00004275"/>
    </source>
</evidence>
<feature type="domain" description="AMP-binding enzyme C-terminal" evidence="5">
    <location>
        <begin position="490"/>
        <end position="566"/>
    </location>
</feature>
<dbReference type="GO" id="GO:0005777">
    <property type="term" value="C:peroxisome"/>
    <property type="evidence" value="ECO:0007669"/>
    <property type="project" value="UniProtKB-SubCell"/>
</dbReference>
<dbReference type="PANTHER" id="PTHR24096:SF422">
    <property type="entry name" value="BCDNA.GH02901"/>
    <property type="match status" value="1"/>
</dbReference>
<feature type="domain" description="AMP-dependent synthetase/ligase" evidence="4">
    <location>
        <begin position="72"/>
        <end position="440"/>
    </location>
</feature>
<dbReference type="OrthoDB" id="10253869at2759"/>
<dbReference type="Pfam" id="PF13193">
    <property type="entry name" value="AMP-binding_C"/>
    <property type="match status" value="1"/>
</dbReference>